<dbReference type="HOGENOM" id="CLU_950177_0_0_1"/>
<feature type="compositionally biased region" description="Basic and acidic residues" evidence="1">
    <location>
        <begin position="70"/>
        <end position="80"/>
    </location>
</feature>
<dbReference type="RefSeq" id="XP_001882786.1">
    <property type="nucleotide sequence ID" value="XM_001882751.1"/>
</dbReference>
<evidence type="ECO:0000313" key="3">
    <source>
        <dbReference type="Proteomes" id="UP000001194"/>
    </source>
</evidence>
<dbReference type="AlphaFoldDB" id="B0DFW8"/>
<evidence type="ECO:0000256" key="1">
    <source>
        <dbReference type="SAM" id="MobiDB-lite"/>
    </source>
</evidence>
<dbReference type="STRING" id="486041.B0DFW8"/>
<dbReference type="SUPFAM" id="SSF52113">
    <property type="entry name" value="BRCT domain"/>
    <property type="match status" value="1"/>
</dbReference>
<dbReference type="EMBL" id="DS547108">
    <property type="protein sequence ID" value="EDR06414.1"/>
    <property type="molecule type" value="Genomic_DNA"/>
</dbReference>
<organism evidence="3">
    <name type="scientific">Laccaria bicolor (strain S238N-H82 / ATCC MYA-4686)</name>
    <name type="common">Bicoloured deceiver</name>
    <name type="synonym">Laccaria laccata var. bicolor</name>
    <dbReference type="NCBI Taxonomy" id="486041"/>
    <lineage>
        <taxon>Eukaryota</taxon>
        <taxon>Fungi</taxon>
        <taxon>Dikarya</taxon>
        <taxon>Basidiomycota</taxon>
        <taxon>Agaricomycotina</taxon>
        <taxon>Agaricomycetes</taxon>
        <taxon>Agaricomycetidae</taxon>
        <taxon>Agaricales</taxon>
        <taxon>Agaricineae</taxon>
        <taxon>Hydnangiaceae</taxon>
        <taxon>Laccaria</taxon>
    </lineage>
</organism>
<dbReference type="InterPro" id="IPR053036">
    <property type="entry name" value="CellCycle_DNARepair_Reg"/>
</dbReference>
<dbReference type="OrthoDB" id="342264at2759"/>
<keyword evidence="3" id="KW-1185">Reference proteome</keyword>
<proteinExistence type="predicted"/>
<name>B0DFW8_LACBS</name>
<dbReference type="KEGG" id="lbc:LACBIDRAFT_300036"/>
<dbReference type="Proteomes" id="UP000001194">
    <property type="component" value="Unassembled WGS sequence"/>
</dbReference>
<dbReference type="PANTHER" id="PTHR47667">
    <property type="entry name" value="REGULATOR OF TY1 TRANSPOSITION PROTEIN 107"/>
    <property type="match status" value="1"/>
</dbReference>
<protein>
    <submittedName>
        <fullName evidence="2">Predicted protein</fullName>
    </submittedName>
</protein>
<dbReference type="InterPro" id="IPR036420">
    <property type="entry name" value="BRCT_dom_sf"/>
</dbReference>
<dbReference type="Gene3D" id="3.40.50.10190">
    <property type="entry name" value="BRCT domain"/>
    <property type="match status" value="1"/>
</dbReference>
<dbReference type="InParanoid" id="B0DFW8"/>
<accession>B0DFW8</accession>
<feature type="region of interest" description="Disordered" evidence="1">
    <location>
        <begin position="55"/>
        <end position="80"/>
    </location>
</feature>
<evidence type="ECO:0000313" key="2">
    <source>
        <dbReference type="EMBL" id="EDR06414.1"/>
    </source>
</evidence>
<dbReference type="PANTHER" id="PTHR47667:SF1">
    <property type="entry name" value="REGULATOR OF TY1 TRANSPOSITION PROTEIN 107"/>
    <property type="match status" value="1"/>
</dbReference>
<sequence length="293" mass="33016">MQQPQFYSPDPAMIFSGVVACAAEVCLPTINQPYPSTVCGSERRRRCGGSIVRYAGDDEEDEEDPDEEVQEQKKREMDRKEANALKGCDILVTRWRSGRPYVRAFRNGKTIGTLAWVFHVQSTGILSRPLDQLLHYPVPKKPIENFSLHVRSSFPTVYVPQYMECDANDFTLEITVTNYTGEAREYLKKLISAMPLCTCPFLFSFPFTSPVLPLASHLPLSATNANKAFSWSIPVANYTWLDYCFVQWRNLKVGVENEHCLSPGVDFSMLLGVRGVGVGRGVRERSEGDGGRW</sequence>
<reference evidence="2 3" key="1">
    <citation type="journal article" date="2008" name="Nature">
        <title>The genome of Laccaria bicolor provides insights into mycorrhizal symbiosis.</title>
        <authorList>
            <person name="Martin F."/>
            <person name="Aerts A."/>
            <person name="Ahren D."/>
            <person name="Brun A."/>
            <person name="Danchin E.G.J."/>
            <person name="Duchaussoy F."/>
            <person name="Gibon J."/>
            <person name="Kohler A."/>
            <person name="Lindquist E."/>
            <person name="Pereda V."/>
            <person name="Salamov A."/>
            <person name="Shapiro H.J."/>
            <person name="Wuyts J."/>
            <person name="Blaudez D."/>
            <person name="Buee M."/>
            <person name="Brokstein P."/>
            <person name="Canbaeck B."/>
            <person name="Cohen D."/>
            <person name="Courty P.E."/>
            <person name="Coutinho P.M."/>
            <person name="Delaruelle C."/>
            <person name="Detter J.C."/>
            <person name="Deveau A."/>
            <person name="DiFazio S."/>
            <person name="Duplessis S."/>
            <person name="Fraissinet-Tachet L."/>
            <person name="Lucic E."/>
            <person name="Frey-Klett P."/>
            <person name="Fourrey C."/>
            <person name="Feussner I."/>
            <person name="Gay G."/>
            <person name="Grimwood J."/>
            <person name="Hoegger P.J."/>
            <person name="Jain P."/>
            <person name="Kilaru S."/>
            <person name="Labbe J."/>
            <person name="Lin Y.C."/>
            <person name="Legue V."/>
            <person name="Le Tacon F."/>
            <person name="Marmeisse R."/>
            <person name="Melayah D."/>
            <person name="Montanini B."/>
            <person name="Muratet M."/>
            <person name="Nehls U."/>
            <person name="Niculita-Hirzel H."/>
            <person name="Oudot-Le Secq M.P."/>
            <person name="Peter M."/>
            <person name="Quesneville H."/>
            <person name="Rajashekar B."/>
            <person name="Reich M."/>
            <person name="Rouhier N."/>
            <person name="Schmutz J."/>
            <person name="Yin T."/>
            <person name="Chalot M."/>
            <person name="Henrissat B."/>
            <person name="Kuees U."/>
            <person name="Lucas S."/>
            <person name="Van de Peer Y."/>
            <person name="Podila G.K."/>
            <person name="Polle A."/>
            <person name="Pukkila P.J."/>
            <person name="Richardson P.M."/>
            <person name="Rouze P."/>
            <person name="Sanders I.R."/>
            <person name="Stajich J.E."/>
            <person name="Tunlid A."/>
            <person name="Tuskan G."/>
            <person name="Grigoriev I.V."/>
        </authorList>
    </citation>
    <scope>NUCLEOTIDE SEQUENCE [LARGE SCALE GENOMIC DNA]</scope>
    <source>
        <strain evidence="3">S238N-H82 / ATCC MYA-4686</strain>
    </source>
</reference>
<dbReference type="GeneID" id="6078611"/>
<gene>
    <name evidence="2" type="ORF">LACBIDRAFT_300036</name>
</gene>
<feature type="compositionally biased region" description="Acidic residues" evidence="1">
    <location>
        <begin position="57"/>
        <end position="69"/>
    </location>
</feature>